<keyword evidence="2" id="KW-0808">Transferase</keyword>
<evidence type="ECO:0000313" key="3">
    <source>
        <dbReference type="Proteomes" id="UP000028492"/>
    </source>
</evidence>
<dbReference type="GO" id="GO:0016740">
    <property type="term" value="F:transferase activity"/>
    <property type="evidence" value="ECO:0007669"/>
    <property type="project" value="UniProtKB-KW"/>
</dbReference>
<dbReference type="InterPro" id="IPR036178">
    <property type="entry name" value="Formintransfe-cycloase-like_sf"/>
</dbReference>
<dbReference type="SUPFAM" id="SSF101262">
    <property type="entry name" value="Methenyltetrahydrofolate cyclohydrolase-like"/>
    <property type="match status" value="1"/>
</dbReference>
<evidence type="ECO:0000313" key="2">
    <source>
        <dbReference type="EMBL" id="AIG76511.1"/>
    </source>
</evidence>
<reference evidence="2 3" key="1">
    <citation type="journal article" date="2014" name="J. Biotechnol.">
        <title>Complete genome sequence of the actinobacterium Amycolatopsis japonica MG417-CF17(T) (=DSM 44213T) producing (S,S)-N,N'-ethylenediaminedisuccinic acid.</title>
        <authorList>
            <person name="Stegmann E."/>
            <person name="Albersmeier A."/>
            <person name="Spohn M."/>
            <person name="Gert H."/>
            <person name="Weber T."/>
            <person name="Wohlleben W."/>
            <person name="Kalinowski J."/>
            <person name="Ruckert C."/>
        </authorList>
    </citation>
    <scope>NUCLEOTIDE SEQUENCE [LARGE SCALE GENOMIC DNA]</scope>
    <source>
        <strain evidence="3">MG417-CF17 (DSM 44213)</strain>
    </source>
</reference>
<dbReference type="HOGENOM" id="CLU_088419_0_1_11"/>
<dbReference type="Gene3D" id="1.20.120.680">
    <property type="entry name" value="Formiminotetrahydrofolate cyclodeaminase monomer, up-and-down helical bundle"/>
    <property type="match status" value="1"/>
</dbReference>
<dbReference type="eggNOG" id="COG3404">
    <property type="taxonomic scope" value="Bacteria"/>
</dbReference>
<dbReference type="Proteomes" id="UP000028492">
    <property type="component" value="Chromosome"/>
</dbReference>
<protein>
    <submittedName>
        <fullName evidence="2">Formiminotransferase-cyclodeaminase</fullName>
    </submittedName>
</protein>
<dbReference type="InterPro" id="IPR007044">
    <property type="entry name" value="Cyclodeamin/CycHdrlase"/>
</dbReference>
<sequence length="207" mass="21143">MEAQPVGQWLDELASKASTPGGGAGAAMNAAVGAALVSMVCNLTIGKPKYAEHEATMTEALAKAEDLRARALGLAADDAAAFDAVVAAYKLPKATDEEKQARTAAIQAALVGAAEVPLRTAALAAEVIDVAASILEGANTNVISDIAVAASSAKSALESGVVNVEVNLASMSDEQLRKETEARLTEYTPATGRADALIAQVRERLAR</sequence>
<feature type="domain" description="Cyclodeaminase/cyclohydrolase" evidence="1">
    <location>
        <begin position="6"/>
        <end position="184"/>
    </location>
</feature>
<dbReference type="Pfam" id="PF04961">
    <property type="entry name" value="FTCD_C"/>
    <property type="match status" value="1"/>
</dbReference>
<organism evidence="2 3">
    <name type="scientific">Amycolatopsis japonica</name>
    <dbReference type="NCBI Taxonomy" id="208439"/>
    <lineage>
        <taxon>Bacteria</taxon>
        <taxon>Bacillati</taxon>
        <taxon>Actinomycetota</taxon>
        <taxon>Actinomycetes</taxon>
        <taxon>Pseudonocardiales</taxon>
        <taxon>Pseudonocardiaceae</taxon>
        <taxon>Amycolatopsis</taxon>
        <taxon>Amycolatopsis japonica group</taxon>
    </lineage>
</organism>
<accession>A0A075UVQ8</accession>
<name>A0A075UVQ8_9PSEU</name>
<dbReference type="STRING" id="208439.AJAP_18215"/>
<dbReference type="AlphaFoldDB" id="A0A075UVQ8"/>
<dbReference type="EMBL" id="CP008953">
    <property type="protein sequence ID" value="AIG76511.1"/>
    <property type="molecule type" value="Genomic_DNA"/>
</dbReference>
<gene>
    <name evidence="2" type="ORF">AJAP_18215</name>
</gene>
<dbReference type="RefSeq" id="WP_038513176.1">
    <property type="nucleotide sequence ID" value="NZ_CP008953.1"/>
</dbReference>
<evidence type="ECO:0000259" key="1">
    <source>
        <dbReference type="Pfam" id="PF04961"/>
    </source>
</evidence>
<keyword evidence="3" id="KW-1185">Reference proteome</keyword>
<dbReference type="KEGG" id="aja:AJAP_18215"/>
<proteinExistence type="predicted"/>